<organism evidence="1 2">
    <name type="scientific">Phytophthora oleae</name>
    <dbReference type="NCBI Taxonomy" id="2107226"/>
    <lineage>
        <taxon>Eukaryota</taxon>
        <taxon>Sar</taxon>
        <taxon>Stramenopiles</taxon>
        <taxon>Oomycota</taxon>
        <taxon>Peronosporomycetes</taxon>
        <taxon>Peronosporales</taxon>
        <taxon>Peronosporaceae</taxon>
        <taxon>Phytophthora</taxon>
    </lineage>
</organism>
<evidence type="ECO:0000313" key="2">
    <source>
        <dbReference type="Proteomes" id="UP001632037"/>
    </source>
</evidence>
<reference evidence="1 2" key="1">
    <citation type="submission" date="2024-09" db="EMBL/GenBank/DDBJ databases">
        <title>Genome sequencing and assembly of Phytophthora oleae, isolate VK10A, causative agent of rot of olive drupes.</title>
        <authorList>
            <person name="Conti Taguali S."/>
            <person name="Riolo M."/>
            <person name="La Spada F."/>
            <person name="Cacciola S.O."/>
            <person name="Dionisio G."/>
        </authorList>
    </citation>
    <scope>NUCLEOTIDE SEQUENCE [LARGE SCALE GENOMIC DNA]</scope>
    <source>
        <strain evidence="1 2">VK10A</strain>
    </source>
</reference>
<dbReference type="EMBL" id="JBIMZQ010000075">
    <property type="protein sequence ID" value="KAL3656727.1"/>
    <property type="molecule type" value="Genomic_DNA"/>
</dbReference>
<sequence>MKATLLLKNPENFGENFQPDEDQVHVLVVLPNTQGRNDQQFNVPIDFPKPFMKLIPYSNTYQ</sequence>
<dbReference type="AlphaFoldDB" id="A0ABD3ER01"/>
<gene>
    <name evidence="1" type="ORF">V7S43_018391</name>
</gene>
<dbReference type="Proteomes" id="UP001632037">
    <property type="component" value="Unassembled WGS sequence"/>
</dbReference>
<accession>A0ABD3ER01</accession>
<comment type="caution">
    <text evidence="1">The sequence shown here is derived from an EMBL/GenBank/DDBJ whole genome shotgun (WGS) entry which is preliminary data.</text>
</comment>
<keyword evidence="2" id="KW-1185">Reference proteome</keyword>
<name>A0ABD3ER01_9STRA</name>
<protein>
    <submittedName>
        <fullName evidence="1">Uncharacterized protein</fullName>
    </submittedName>
</protein>
<evidence type="ECO:0000313" key="1">
    <source>
        <dbReference type="EMBL" id="KAL3656727.1"/>
    </source>
</evidence>
<proteinExistence type="predicted"/>